<accession>A0A0G0FPL2</accession>
<dbReference type="AlphaFoldDB" id="A0A0G0FPL2"/>
<dbReference type="PANTHER" id="PTHR30244:SF36">
    <property type="entry name" value="3-OXO-GLUCOSE-6-PHOSPHATE:GLUTAMATE AMINOTRANSFERASE"/>
    <property type="match status" value="1"/>
</dbReference>
<dbReference type="InterPro" id="IPR015422">
    <property type="entry name" value="PyrdxlP-dep_Trfase_small"/>
</dbReference>
<dbReference type="Proteomes" id="UP000034448">
    <property type="component" value="Unassembled WGS sequence"/>
</dbReference>
<comment type="caution">
    <text evidence="6">The sequence shown here is derived from an EMBL/GenBank/DDBJ whole genome shotgun (WGS) entry which is preliminary data.</text>
</comment>
<sequence>MNNIPLIDLYRQYRSVKKEIDSAITKTIKNSAFINGEDNRLFEKEFSEYLGLKYAIGVGSGSVALDLSLEALNIGEGDEVILPSLTFIATAEAVSHRGAVPVFVDIEEQTLNIDPHKIEEKISKKTKAIIAVHLYGNPCNMDQILKLANTYKLKVIEDCAQAHGAIYKNKKVGNFSDAAIYSFFPGKNLGCFGDGGAVVTNNKDVAEKVRLLKDHGRIDKYEHKILGYGARLDNLQAAILRVKLMHLDNWNKKRREIAATYSNKIEGDFVLPSVTRDSVAVYYVYTLRHPRRELIMKKLKENGISVGIYYPIPLHLQGAYKFLNNRKGSLPLTEKACNEIFSIPMFPELNGSEIRKIVNCLNRSQ</sequence>
<feature type="modified residue" description="N6-(pyridoxal phosphate)lysine" evidence="4">
    <location>
        <position position="187"/>
    </location>
</feature>
<evidence type="ECO:0000256" key="4">
    <source>
        <dbReference type="PIRSR" id="PIRSR000390-2"/>
    </source>
</evidence>
<evidence type="ECO:0000256" key="1">
    <source>
        <dbReference type="ARBA" id="ARBA00022898"/>
    </source>
</evidence>
<dbReference type="GO" id="GO:0030170">
    <property type="term" value="F:pyridoxal phosphate binding"/>
    <property type="evidence" value="ECO:0007669"/>
    <property type="project" value="UniProtKB-ARBA"/>
</dbReference>
<gene>
    <name evidence="6" type="ORF">US28_C0011G0041</name>
</gene>
<dbReference type="EMBL" id="LBSJ01000011">
    <property type="protein sequence ID" value="KKQ15745.1"/>
    <property type="molecule type" value="Genomic_DNA"/>
</dbReference>
<evidence type="ECO:0000256" key="2">
    <source>
        <dbReference type="ARBA" id="ARBA00037999"/>
    </source>
</evidence>
<dbReference type="InterPro" id="IPR015424">
    <property type="entry name" value="PyrdxlP-dep_Trfase"/>
</dbReference>
<reference evidence="6 7" key="1">
    <citation type="journal article" date="2015" name="Nature">
        <title>rRNA introns, odd ribosomes, and small enigmatic genomes across a large radiation of phyla.</title>
        <authorList>
            <person name="Brown C.T."/>
            <person name="Hug L.A."/>
            <person name="Thomas B.C."/>
            <person name="Sharon I."/>
            <person name="Castelle C.J."/>
            <person name="Singh A."/>
            <person name="Wilkins M.J."/>
            <person name="Williams K.H."/>
            <person name="Banfield J.F."/>
        </authorList>
    </citation>
    <scope>NUCLEOTIDE SEQUENCE [LARGE SCALE GENOMIC DNA]</scope>
</reference>
<dbReference type="InterPro" id="IPR000653">
    <property type="entry name" value="DegT/StrS_aminotransferase"/>
</dbReference>
<evidence type="ECO:0000313" key="7">
    <source>
        <dbReference type="Proteomes" id="UP000034448"/>
    </source>
</evidence>
<evidence type="ECO:0000313" key="6">
    <source>
        <dbReference type="EMBL" id="KKQ15745.1"/>
    </source>
</evidence>
<keyword evidence="1 4" id="KW-0663">Pyridoxal phosphate</keyword>
<dbReference type="Gene3D" id="3.40.640.10">
    <property type="entry name" value="Type I PLP-dependent aspartate aminotransferase-like (Major domain)"/>
    <property type="match status" value="1"/>
</dbReference>
<dbReference type="Pfam" id="PF01041">
    <property type="entry name" value="DegT_DnrJ_EryC1"/>
    <property type="match status" value="1"/>
</dbReference>
<dbReference type="PIRSF" id="PIRSF000390">
    <property type="entry name" value="PLP_StrS"/>
    <property type="match status" value="1"/>
</dbReference>
<dbReference type="PANTHER" id="PTHR30244">
    <property type="entry name" value="TRANSAMINASE"/>
    <property type="match status" value="1"/>
</dbReference>
<dbReference type="GO" id="GO:0008483">
    <property type="term" value="F:transaminase activity"/>
    <property type="evidence" value="ECO:0007669"/>
    <property type="project" value="TreeGrafter"/>
</dbReference>
<protein>
    <submittedName>
        <fullName evidence="6">Erythromycin biosynthesis sensory transduction protein eryC1</fullName>
    </submittedName>
</protein>
<dbReference type="InterPro" id="IPR015421">
    <property type="entry name" value="PyrdxlP-dep_Trfase_major"/>
</dbReference>
<dbReference type="SUPFAM" id="SSF53383">
    <property type="entry name" value="PLP-dependent transferases"/>
    <property type="match status" value="1"/>
</dbReference>
<dbReference type="Gene3D" id="3.90.1150.10">
    <property type="entry name" value="Aspartate Aminotransferase, domain 1"/>
    <property type="match status" value="1"/>
</dbReference>
<evidence type="ECO:0000256" key="5">
    <source>
        <dbReference type="RuleBase" id="RU004508"/>
    </source>
</evidence>
<dbReference type="GO" id="GO:0000271">
    <property type="term" value="P:polysaccharide biosynthetic process"/>
    <property type="evidence" value="ECO:0007669"/>
    <property type="project" value="TreeGrafter"/>
</dbReference>
<comment type="similarity">
    <text evidence="2 5">Belongs to the DegT/DnrJ/EryC1 family.</text>
</comment>
<evidence type="ECO:0000256" key="3">
    <source>
        <dbReference type="PIRSR" id="PIRSR000390-1"/>
    </source>
</evidence>
<organism evidence="6 7">
    <name type="scientific">Candidatus Daviesbacteria bacterium GW2011_GWA1_36_8</name>
    <dbReference type="NCBI Taxonomy" id="1618417"/>
    <lineage>
        <taxon>Bacteria</taxon>
        <taxon>Candidatus Daviesiibacteriota</taxon>
    </lineage>
</organism>
<dbReference type="CDD" id="cd00616">
    <property type="entry name" value="AHBA_syn"/>
    <property type="match status" value="1"/>
</dbReference>
<dbReference type="PATRIC" id="fig|1618417.4.peg.510"/>
<dbReference type="FunFam" id="3.40.640.10:FF:000089">
    <property type="entry name" value="Aminotransferase, DegT/DnrJ/EryC1/StrS family"/>
    <property type="match status" value="1"/>
</dbReference>
<proteinExistence type="inferred from homology"/>
<feature type="active site" description="Proton acceptor" evidence="3">
    <location>
        <position position="187"/>
    </location>
</feature>
<name>A0A0G0FPL2_9BACT</name>